<protein>
    <submittedName>
        <fullName evidence="1">Uncharacterized protein</fullName>
    </submittedName>
</protein>
<accession>A0ACB9GST2</accession>
<dbReference type="EMBL" id="CM042030">
    <property type="protein sequence ID" value="KAI3786569.1"/>
    <property type="molecule type" value="Genomic_DNA"/>
</dbReference>
<organism evidence="1 2">
    <name type="scientific">Smallanthus sonchifolius</name>
    <dbReference type="NCBI Taxonomy" id="185202"/>
    <lineage>
        <taxon>Eukaryota</taxon>
        <taxon>Viridiplantae</taxon>
        <taxon>Streptophyta</taxon>
        <taxon>Embryophyta</taxon>
        <taxon>Tracheophyta</taxon>
        <taxon>Spermatophyta</taxon>
        <taxon>Magnoliopsida</taxon>
        <taxon>eudicotyledons</taxon>
        <taxon>Gunneridae</taxon>
        <taxon>Pentapetalae</taxon>
        <taxon>asterids</taxon>
        <taxon>campanulids</taxon>
        <taxon>Asterales</taxon>
        <taxon>Asteraceae</taxon>
        <taxon>Asteroideae</taxon>
        <taxon>Heliantheae alliance</taxon>
        <taxon>Millerieae</taxon>
        <taxon>Smallanthus</taxon>
    </lineage>
</organism>
<keyword evidence="2" id="KW-1185">Reference proteome</keyword>
<gene>
    <name evidence="1" type="ORF">L1987_40339</name>
</gene>
<reference evidence="2" key="1">
    <citation type="journal article" date="2022" name="Mol. Ecol. Resour.">
        <title>The genomes of chicory, endive, great burdock and yacon provide insights into Asteraceae palaeo-polyploidization history and plant inulin production.</title>
        <authorList>
            <person name="Fan W."/>
            <person name="Wang S."/>
            <person name="Wang H."/>
            <person name="Wang A."/>
            <person name="Jiang F."/>
            <person name="Liu H."/>
            <person name="Zhao H."/>
            <person name="Xu D."/>
            <person name="Zhang Y."/>
        </authorList>
    </citation>
    <scope>NUCLEOTIDE SEQUENCE [LARGE SCALE GENOMIC DNA]</scope>
    <source>
        <strain evidence="2">cv. Yunnan</strain>
    </source>
</reference>
<name>A0ACB9GST2_9ASTR</name>
<dbReference type="Proteomes" id="UP001056120">
    <property type="component" value="Linkage Group LG13"/>
</dbReference>
<proteinExistence type="predicted"/>
<sequence>MDSQLQRFIFKAQGSSSVDVAEKLIRSNFGLQQIRLSAADLFFSRRTRTGTEMAGTGAEWIMGTSSLVRMTLGAGGDEVVDSCTKYEASLVSVESEQVESDFDE</sequence>
<evidence type="ECO:0000313" key="2">
    <source>
        <dbReference type="Proteomes" id="UP001056120"/>
    </source>
</evidence>
<comment type="caution">
    <text evidence="1">The sequence shown here is derived from an EMBL/GenBank/DDBJ whole genome shotgun (WGS) entry which is preliminary data.</text>
</comment>
<evidence type="ECO:0000313" key="1">
    <source>
        <dbReference type="EMBL" id="KAI3786569.1"/>
    </source>
</evidence>
<reference evidence="1 2" key="2">
    <citation type="journal article" date="2022" name="Mol. Ecol. Resour.">
        <title>The genomes of chicory, endive, great burdock and yacon provide insights into Asteraceae paleo-polyploidization history and plant inulin production.</title>
        <authorList>
            <person name="Fan W."/>
            <person name="Wang S."/>
            <person name="Wang H."/>
            <person name="Wang A."/>
            <person name="Jiang F."/>
            <person name="Liu H."/>
            <person name="Zhao H."/>
            <person name="Xu D."/>
            <person name="Zhang Y."/>
        </authorList>
    </citation>
    <scope>NUCLEOTIDE SEQUENCE [LARGE SCALE GENOMIC DNA]</scope>
    <source>
        <strain evidence="2">cv. Yunnan</strain>
        <tissue evidence="1">Leaves</tissue>
    </source>
</reference>